<accession>A0A5J6X4D5</accession>
<sequence length="98" mass="11280">MMMELSSLFSRLGDVVERMPEQFTTYDLVQRFAHLYPADYFAAGHELAQQTPQEALKVLHQGIGQWLSSSDRVIEGAHLPCVTPWGERSSSPRWHRKH</sequence>
<dbReference type="EMBL" id="CP040449">
    <property type="protein sequence ID" value="QFI56715.1"/>
    <property type="molecule type" value="Genomic_DNA"/>
</dbReference>
<proteinExistence type="predicted"/>
<organism evidence="1 2">
    <name type="scientific">Aeromonas simiae</name>
    <dbReference type="NCBI Taxonomy" id="218936"/>
    <lineage>
        <taxon>Bacteria</taxon>
        <taxon>Pseudomonadati</taxon>
        <taxon>Pseudomonadota</taxon>
        <taxon>Gammaproteobacteria</taxon>
        <taxon>Aeromonadales</taxon>
        <taxon>Aeromonadaceae</taxon>
        <taxon>Aeromonas</taxon>
    </lineage>
</organism>
<name>A0A5J6X4D5_9GAMM</name>
<evidence type="ECO:0000313" key="1">
    <source>
        <dbReference type="EMBL" id="QFI56715.1"/>
    </source>
</evidence>
<dbReference type="KEGG" id="asim:FE240_12065"/>
<gene>
    <name evidence="1" type="ORF">FE240_12065</name>
</gene>
<protein>
    <submittedName>
        <fullName evidence="1">Uncharacterized protein</fullName>
    </submittedName>
</protein>
<evidence type="ECO:0000313" key="2">
    <source>
        <dbReference type="Proteomes" id="UP000594034"/>
    </source>
</evidence>
<reference evidence="1 2" key="1">
    <citation type="submission" date="2019-05" db="EMBL/GenBank/DDBJ databases">
        <title>OXA-830, a novel chromosomally encoded expanded-spectrum class D beta-lactamase in Aeromonas simiae.</title>
        <authorList>
            <person name="Zhou W."/>
            <person name="Chen Q."/>
        </authorList>
    </citation>
    <scope>NUCLEOTIDE SEQUENCE [LARGE SCALE GENOMIC DNA]</scope>
    <source>
        <strain evidence="1 2">A6</strain>
    </source>
</reference>
<dbReference type="Proteomes" id="UP000594034">
    <property type="component" value="Chromosome"/>
</dbReference>
<dbReference type="RefSeq" id="WP_193004543.1">
    <property type="nucleotide sequence ID" value="NZ_CP040449.1"/>
</dbReference>
<dbReference type="AlphaFoldDB" id="A0A5J6X4D5"/>
<keyword evidence="2" id="KW-1185">Reference proteome</keyword>